<dbReference type="OrthoDB" id="4368902at2759"/>
<dbReference type="Proteomes" id="UP000030686">
    <property type="component" value="Unassembled WGS sequence"/>
</dbReference>
<sequence length="237" mass="27384">MIRQGARNMFEETRLVPDAHYAKAPAHGKEQLRILHYGTRSFNIAVFVDIIIAEYRLREIVQQEKSLKRKVRVIEKIAADKYGDKAAQYYNQELTILLRQYSEAEYKLYLAEIMLPIGPSNGLENCMKRGGCCSRDCGCCHDRHERTERNKGIGHCTPTCDCCSRERGFNYTARERQGFVEDFKKKQYDNNPACVIQMVEAFFLLPVVGKPQVKTQGQPQPGQGGNKRLWKRIFRKT</sequence>
<proteinExistence type="predicted"/>
<accession>W6QZ39</accession>
<dbReference type="STRING" id="1365484.W6QZ39"/>
<name>W6QZ39_PENRF</name>
<reference evidence="1" key="1">
    <citation type="journal article" date="2014" name="Nat. Commun.">
        <title>Multiple recent horizontal transfers of a large genomic region in cheese making fungi.</title>
        <authorList>
            <person name="Cheeseman K."/>
            <person name="Ropars J."/>
            <person name="Renault P."/>
            <person name="Dupont J."/>
            <person name="Gouzy J."/>
            <person name="Branca A."/>
            <person name="Abraham A.L."/>
            <person name="Ceppi M."/>
            <person name="Conseiller E."/>
            <person name="Debuchy R."/>
            <person name="Malagnac F."/>
            <person name="Goarin A."/>
            <person name="Silar P."/>
            <person name="Lacoste S."/>
            <person name="Sallet E."/>
            <person name="Bensimon A."/>
            <person name="Giraud T."/>
            <person name="Brygoo Y."/>
        </authorList>
    </citation>
    <scope>NUCLEOTIDE SEQUENCE [LARGE SCALE GENOMIC DNA]</scope>
    <source>
        <strain evidence="1">FM164</strain>
    </source>
</reference>
<evidence type="ECO:0000313" key="1">
    <source>
        <dbReference type="EMBL" id="CDM34792.1"/>
    </source>
</evidence>
<keyword evidence="2" id="KW-1185">Reference proteome</keyword>
<evidence type="ECO:0000313" key="2">
    <source>
        <dbReference type="Proteomes" id="UP000030686"/>
    </source>
</evidence>
<dbReference type="AlphaFoldDB" id="W6QZ39"/>
<organism evidence="1 2">
    <name type="scientific">Penicillium roqueforti (strain FM164)</name>
    <dbReference type="NCBI Taxonomy" id="1365484"/>
    <lineage>
        <taxon>Eukaryota</taxon>
        <taxon>Fungi</taxon>
        <taxon>Dikarya</taxon>
        <taxon>Ascomycota</taxon>
        <taxon>Pezizomycotina</taxon>
        <taxon>Eurotiomycetes</taxon>
        <taxon>Eurotiomycetidae</taxon>
        <taxon>Eurotiales</taxon>
        <taxon>Aspergillaceae</taxon>
        <taxon>Penicillium</taxon>
    </lineage>
</organism>
<gene>
    <name evidence="1" type="ORF">PROQFM164_S03g001519</name>
</gene>
<dbReference type="EMBL" id="HG792017">
    <property type="protein sequence ID" value="CDM34792.1"/>
    <property type="molecule type" value="Genomic_DNA"/>
</dbReference>
<protein>
    <submittedName>
        <fullName evidence="1">Genomic scaffold, ProqFM164S03</fullName>
    </submittedName>
</protein>